<dbReference type="CDD" id="cd12443">
    <property type="entry name" value="RRM_MCM3A_like"/>
    <property type="match status" value="1"/>
</dbReference>
<feature type="compositionally biased region" description="Polar residues" evidence="26">
    <location>
        <begin position="30"/>
        <end position="43"/>
    </location>
</feature>
<reference evidence="29 30" key="1">
    <citation type="journal article" date="2021" name="Sci. Rep.">
        <title>Chromosome anchoring in Senegalese sole (Solea senegalensis) reveals sex-associated markers and genome rearrangements in flatfish.</title>
        <authorList>
            <person name="Guerrero-Cozar I."/>
            <person name="Gomez-Garrido J."/>
            <person name="Berbel C."/>
            <person name="Martinez-Blanch J.F."/>
            <person name="Alioto T."/>
            <person name="Claros M.G."/>
            <person name="Gagnaire P.A."/>
            <person name="Manchado M."/>
        </authorList>
    </citation>
    <scope>NUCLEOTIDE SEQUENCE [LARGE SCALE GENOMIC DNA]</scope>
    <source>
        <strain evidence="29">Sse05_10M</strain>
    </source>
</reference>
<comment type="catalytic activity">
    <reaction evidence="22">
        <text>L-lysyl-[histone] + acetyl-CoA = N(6)-acetyl-L-lysyl-[histone] + CoA + H(+)</text>
        <dbReference type="Rhea" id="RHEA:21992"/>
        <dbReference type="Rhea" id="RHEA-COMP:9845"/>
        <dbReference type="Rhea" id="RHEA-COMP:11338"/>
        <dbReference type="ChEBI" id="CHEBI:15378"/>
        <dbReference type="ChEBI" id="CHEBI:29969"/>
        <dbReference type="ChEBI" id="CHEBI:57287"/>
        <dbReference type="ChEBI" id="CHEBI:57288"/>
        <dbReference type="ChEBI" id="CHEBI:61930"/>
        <dbReference type="EC" id="2.3.1.48"/>
    </reaction>
    <physiologicalReaction direction="left-to-right" evidence="22">
        <dbReference type="Rhea" id="RHEA:21993"/>
    </physiologicalReaction>
</comment>
<dbReference type="FunFam" id="1.25.40.990:FF:000003">
    <property type="entry name" value="germinal-center associated nuclear protein isoform X2"/>
    <property type="match status" value="1"/>
</dbReference>
<feature type="region of interest" description="Disordered" evidence="26">
    <location>
        <begin position="415"/>
        <end position="485"/>
    </location>
</feature>
<comment type="caution">
    <text evidence="29">The sequence shown here is derived from an EMBL/GenBank/DDBJ whole genome shotgun (WGS) entry which is preliminary data.</text>
</comment>
<dbReference type="GO" id="GO:0002376">
    <property type="term" value="P:immune system process"/>
    <property type="evidence" value="ECO:0007669"/>
    <property type="project" value="UniProtKB-KW"/>
</dbReference>
<keyword evidence="20" id="KW-0012">Acyltransferase</keyword>
<feature type="compositionally biased region" description="Polar residues" evidence="26">
    <location>
        <begin position="650"/>
        <end position="677"/>
    </location>
</feature>
<evidence type="ECO:0000256" key="4">
    <source>
        <dbReference type="ARBA" id="ARBA00004642"/>
    </source>
</evidence>
<dbReference type="GO" id="GO:0003723">
    <property type="term" value="F:RNA binding"/>
    <property type="evidence" value="ECO:0007669"/>
    <property type="project" value="UniProtKB-UniRule"/>
</dbReference>
<feature type="compositionally biased region" description="Polar residues" evidence="26">
    <location>
        <begin position="126"/>
        <end position="167"/>
    </location>
</feature>
<dbReference type="PANTHER" id="PTHR12436:SF3">
    <property type="entry name" value="GERMINAL-CENTER ASSOCIATED NUCLEAR PROTEIN"/>
    <property type="match status" value="1"/>
</dbReference>
<keyword evidence="16" id="KW-0811">Translocation</keyword>
<feature type="compositionally biased region" description="Basic and acidic residues" evidence="26">
    <location>
        <begin position="464"/>
        <end position="475"/>
    </location>
</feature>
<feature type="compositionally biased region" description="Pro residues" evidence="26">
    <location>
        <begin position="1175"/>
        <end position="1188"/>
    </location>
</feature>
<feature type="compositionally biased region" description="Low complexity" evidence="26">
    <location>
        <begin position="301"/>
        <end position="332"/>
    </location>
</feature>
<evidence type="ECO:0000256" key="16">
    <source>
        <dbReference type="ARBA" id="ARBA00023010"/>
    </source>
</evidence>
<keyword evidence="11" id="KW-0808">Transferase</keyword>
<dbReference type="InterPro" id="IPR031907">
    <property type="entry name" value="MCM3AP_GANP"/>
</dbReference>
<evidence type="ECO:0000256" key="12">
    <source>
        <dbReference type="ARBA" id="ARBA00022816"/>
    </source>
</evidence>
<evidence type="ECO:0000256" key="21">
    <source>
        <dbReference type="ARBA" id="ARBA00038443"/>
    </source>
</evidence>
<feature type="compositionally biased region" description="Basic and acidic residues" evidence="26">
    <location>
        <begin position="610"/>
        <end position="625"/>
    </location>
</feature>
<dbReference type="PROSITE" id="PS50250">
    <property type="entry name" value="PCI"/>
    <property type="match status" value="1"/>
</dbReference>
<feature type="compositionally biased region" description="Basic and acidic residues" evidence="26">
    <location>
        <begin position="442"/>
        <end position="456"/>
    </location>
</feature>
<dbReference type="GO" id="GO:0070390">
    <property type="term" value="C:transcription export complex 2"/>
    <property type="evidence" value="ECO:0007669"/>
    <property type="project" value="TreeGrafter"/>
</dbReference>
<dbReference type="InterPro" id="IPR005062">
    <property type="entry name" value="SAC3/GANP/THP3_conserved"/>
</dbReference>
<organism evidence="29 30">
    <name type="scientific">Solea senegalensis</name>
    <name type="common">Senegalese sole</name>
    <dbReference type="NCBI Taxonomy" id="28829"/>
    <lineage>
        <taxon>Eukaryota</taxon>
        <taxon>Metazoa</taxon>
        <taxon>Chordata</taxon>
        <taxon>Craniata</taxon>
        <taxon>Vertebrata</taxon>
        <taxon>Euteleostomi</taxon>
        <taxon>Actinopterygii</taxon>
        <taxon>Neopterygii</taxon>
        <taxon>Teleostei</taxon>
        <taxon>Neoteleostei</taxon>
        <taxon>Acanthomorphata</taxon>
        <taxon>Carangaria</taxon>
        <taxon>Pleuronectiformes</taxon>
        <taxon>Pleuronectoidei</taxon>
        <taxon>Soleidae</taxon>
        <taxon>Solea</taxon>
    </lineage>
</organism>
<evidence type="ECO:0000256" key="8">
    <source>
        <dbReference type="ARBA" id="ARBA00022481"/>
    </source>
</evidence>
<keyword evidence="9" id="KW-0963">Cytoplasm</keyword>
<feature type="region of interest" description="Disordered" evidence="26">
    <location>
        <begin position="221"/>
        <end position="369"/>
    </location>
</feature>
<dbReference type="PANTHER" id="PTHR12436">
    <property type="entry name" value="80 KDA MCM3-ASSOCIATED PROTEIN"/>
    <property type="match status" value="1"/>
</dbReference>
<dbReference type="InterPro" id="IPR045107">
    <property type="entry name" value="SAC3/GANP/THP3"/>
</dbReference>
<evidence type="ECO:0000256" key="17">
    <source>
        <dbReference type="ARBA" id="ARBA00023054"/>
    </source>
</evidence>
<feature type="compositionally biased region" description="Low complexity" evidence="26">
    <location>
        <begin position="631"/>
        <end position="640"/>
    </location>
</feature>
<evidence type="ECO:0000256" key="1">
    <source>
        <dbReference type="ARBA" id="ARBA00004286"/>
    </source>
</evidence>
<feature type="compositionally biased region" description="Low complexity" evidence="26">
    <location>
        <begin position="1163"/>
        <end position="1174"/>
    </location>
</feature>
<feature type="compositionally biased region" description="Polar residues" evidence="26">
    <location>
        <begin position="335"/>
        <end position="363"/>
    </location>
</feature>
<keyword evidence="25" id="KW-0694">RNA-binding</keyword>
<dbReference type="Pfam" id="PF03399">
    <property type="entry name" value="SAC3_GANP"/>
    <property type="match status" value="1"/>
</dbReference>
<dbReference type="GO" id="GO:0006406">
    <property type="term" value="P:mRNA export from nucleus"/>
    <property type="evidence" value="ECO:0007669"/>
    <property type="project" value="TreeGrafter"/>
</dbReference>
<evidence type="ECO:0000256" key="2">
    <source>
        <dbReference type="ARBA" id="ARBA00004496"/>
    </source>
</evidence>
<evidence type="ECO:0000256" key="13">
    <source>
        <dbReference type="ARBA" id="ARBA00022859"/>
    </source>
</evidence>
<accession>A0AAV6RGU7</accession>
<evidence type="ECO:0000256" key="6">
    <source>
        <dbReference type="ARBA" id="ARBA00022448"/>
    </source>
</evidence>
<evidence type="ECO:0000256" key="14">
    <source>
        <dbReference type="ARBA" id="ARBA00022927"/>
    </source>
</evidence>
<dbReference type="GO" id="GO:0061733">
    <property type="term" value="F:protein-lysine-acetyltransferase activity"/>
    <property type="evidence" value="ECO:0007669"/>
    <property type="project" value="UniProtKB-EC"/>
</dbReference>
<comment type="function">
    <text evidence="23">As a component of the TREX-2 complex, involved in the export of mRNAs to the cytoplasm through the nuclear pores. Through the acetylation of histones, affects the assembly of nucleosomes at immunoglobulin variable region genes and promotes the recruitment and positioning of transcription complex to favor DNA cytosine deaminase AICDA/AID targeting, hence promoting somatic hypermutations.</text>
</comment>
<name>A0AAV6RGU7_SOLSE</name>
<gene>
    <name evidence="29" type="ORF">JOB18_044212</name>
</gene>
<keyword evidence="8" id="KW-0488">Methylation</keyword>
<sequence length="2098" mass="231963">MNPPNPFGRPQGGAFQAPSNTMKTGLFQKFGQQSSNNQPQTMEVLQPSAFGQPPGLIQPSAHGNTMFGQAPVFGQPSAQQAPAFGQPSVTTSSSGFGSGTAPAFGQTSGLNQASVFGQPSAFGQASGFSQQAPGFSQQAPGFSQQAPGFGQTQMTSVPTTTIGQSQPPGFGQSAFGQSAFGQPASTSVTSVFGNSVTQNKPLGPSKFSFKPATEALFKPIFSASPEPTNPQTTTMSSLPFGSSGNQTTSSSSTTTGFSQLTSANSGPTGFSFSLPAAAPSISTQNNPLTTSNSGGPTKHLQFTFSQPAPPSSSSTTNASTAQPSTPSSFSFSIKPPQTQTPLFEGTNFGQHSSFGDNKGQTESITDEKRSNVEALEDTNVFARLGKGTKRKEDPVVPNISQEKPATVEDVLAEPDSARHPPKRPLMRSHGPPGLFGRALSGLRKDGTNFGRREATKEPQQQPLKWDETEREHIQGQDDNMAATPPTAQTLTKDVLEKAEESAKTTNPELLSFTPVKRGVRRESSESLSGGSSIDCTVLHCRNIPPKLNRKNIIEKHFARFGKVTKVICRPAKNFAFIYFDDHASAAQAKKKGKVLHQHELILLWQRKKQSPAEKESRSAVGKEELGESSEDTQSSATSSTFRRAQLRASEGTSTMTFRSSSPAKKITSAKSLQFNTEPQKESATEPQSSERPVPSSLLHLIGQVAETTEDKYRLLEQRDKELRQGRPKRTDLNLSKAFVGTCPDMCPEKERYMRETRNQLSIFEVIPSTEMVDHTAAIKEYSRSSADKEDPLPNELRPLPVLGMTMDYLVTQIMDQGHDNYRDWYDFVWNRTRGIRKDITQQHLCCPHTVSLIEKCTRFHVHCAHHLCEQHISSFDPKINNENMTKCLQSLKEMYQDLAMRQIYCSQEAEFRQYSVLLRLNDGDILREVQQFRDEVRNSSEVKFAVQAFAAVNSNNFVRFFKLVKGASYLASCLLHRYFNQVRAKALQILNIAHTVGPRSTAFPVEDVTRMLMFRSTAEAADFIQQYGLNVNEDVVELSRTAYQEPELPLSQKKSEVILAKKTMLVGEVVNGSPLPNPPQHAPICSFDAQNKYLGELTLAEPTTSQFNALPAKLEVKASPSYPETLPQVTSLLDTRSDFGLPPAVPDVPAESHYSSSHTADAPQFFQPIHQPQPVKSPSPPPLPPPPVYSDEEIRAELNCVIEEVVEAALREIADVGASYAKTALAESSVQMESLVGEVLGQMLKEVSSTEIKLEQERVAEEKRKREEARRRQEHEAFLNQFSECLCTELIHQVVDETIKETCKSEIQQAVNEKAQRVAKCTEQVCSRLVEETLNTDIALIAEEILDVELQRIHKYIKMWRDVVAVRRQLKRQMRGFPAAPCCVDPRFKLKALAPSAPVQPSIADLAHGVVNLGNAGTLALSSTRLLKMRQEAIHQMRVHYFHQLLLDEMVWAPLDLPALVAENIPDPPVRVFWKLALLLPSNHESEASLADGILSDWLEVKLGGEGSEVRKEQPDGTLQTLCVTNTLQEKEQHTHIVHVSVKACRGPLTEDSLSKMEEIDELNGTGALIMLLPTMPFMHPGRDEQDVPLLSALLQLKQLQQASSWHCPLPLVILVPGPDGGADDEQKLGEALMLHTLVQEGLISEFMFFFIPETTSDIQGSKQLSSAMCWLLARAPPSFPLACRSLVELVEASLSREFNSRVHSHQQERATAHLPPQDPAPIIQLYNAVLVHIADAVSSEDLCKISWPPGEFSLPENRHFVPHLGFNSPRHLAWLQKAILSLQLPQWVQLSSIDSWSELRASIYHYAAQIPVSPHSQPLLMSRLENLLEKVRLKCHCAKTPGSAVTMRSWDSGDDGVLPAYVQIPWEDILVICIDHKLKDWQIPGPPVCKDAVTEDGEILVYFPTEALNTFQPPDEWTKATRRTHREKKQQEEEIGASAAACITPSSQSLRQRLFHNVVETPESLAAPMDISHTPTAQELMTHKLLQSIEDEKAESKRSMEQLQRWLDGDTLDHLSTPLFLPSSTLLSMPTTITRKIRDGGLTQKSGNRTQRAERPLKVPASFEWRLKELERQILASQEEELACSLELSGLLNIVDD</sequence>
<dbReference type="InterPro" id="IPR031910">
    <property type="entry name" value="GANP_CID_dom"/>
</dbReference>
<dbReference type="InterPro" id="IPR000504">
    <property type="entry name" value="RRM_dom"/>
</dbReference>
<feature type="compositionally biased region" description="Polar residues" evidence="26">
    <location>
        <begin position="225"/>
        <end position="239"/>
    </location>
</feature>
<evidence type="ECO:0000256" key="26">
    <source>
        <dbReference type="SAM" id="MobiDB-lite"/>
    </source>
</evidence>
<dbReference type="EMBL" id="JAGKHQ010000012">
    <property type="protein sequence ID" value="KAG7503745.1"/>
    <property type="molecule type" value="Genomic_DNA"/>
</dbReference>
<evidence type="ECO:0000259" key="27">
    <source>
        <dbReference type="PROSITE" id="PS50102"/>
    </source>
</evidence>
<dbReference type="Pfam" id="PF16766">
    <property type="entry name" value="CID_GANP"/>
    <property type="match status" value="1"/>
</dbReference>
<keyword evidence="17" id="KW-0175">Coiled coil</keyword>
<dbReference type="GO" id="GO:0005654">
    <property type="term" value="C:nucleoplasm"/>
    <property type="evidence" value="ECO:0007669"/>
    <property type="project" value="UniProtKB-SubCell"/>
</dbReference>
<evidence type="ECO:0000259" key="28">
    <source>
        <dbReference type="PROSITE" id="PS50250"/>
    </source>
</evidence>
<evidence type="ECO:0000256" key="3">
    <source>
        <dbReference type="ARBA" id="ARBA00004567"/>
    </source>
</evidence>
<evidence type="ECO:0000313" key="29">
    <source>
        <dbReference type="EMBL" id="KAG7503745.1"/>
    </source>
</evidence>
<feature type="region of interest" description="Disordered" evidence="26">
    <location>
        <begin position="1137"/>
        <end position="1190"/>
    </location>
</feature>
<dbReference type="GO" id="GO:0015031">
    <property type="term" value="P:protein transport"/>
    <property type="evidence" value="ECO:0007669"/>
    <property type="project" value="UniProtKB-KW"/>
</dbReference>
<evidence type="ECO:0000256" key="15">
    <source>
        <dbReference type="ARBA" id="ARBA00022990"/>
    </source>
</evidence>
<keyword evidence="12" id="KW-0509">mRNA transport</keyword>
<evidence type="ECO:0000256" key="5">
    <source>
        <dbReference type="ARBA" id="ARBA00013184"/>
    </source>
</evidence>
<keyword evidence="14" id="KW-0653">Protein transport</keyword>
<dbReference type="PROSITE" id="PS50102">
    <property type="entry name" value="RRM"/>
    <property type="match status" value="1"/>
</dbReference>
<feature type="region of interest" description="Disordered" evidence="26">
    <location>
        <begin position="607"/>
        <end position="694"/>
    </location>
</feature>
<keyword evidence="13" id="KW-0391">Immunity</keyword>
<comment type="subcellular location">
    <subcellularLocation>
        <location evidence="1">Chromosome</location>
    </subcellularLocation>
    <subcellularLocation>
        <location evidence="2">Cytoplasm</location>
    </subcellularLocation>
    <subcellularLocation>
        <location evidence="3">Nucleus</location>
        <location evidence="3">Nuclear pore complex</location>
    </subcellularLocation>
    <subcellularLocation>
        <location evidence="4">Nucleus</location>
        <location evidence="4">Nucleoplasm</location>
    </subcellularLocation>
</comment>
<feature type="domain" description="RRM" evidence="27">
    <location>
        <begin position="536"/>
        <end position="607"/>
    </location>
</feature>
<evidence type="ECO:0000256" key="7">
    <source>
        <dbReference type="ARBA" id="ARBA00022454"/>
    </source>
</evidence>
<dbReference type="InterPro" id="IPR034265">
    <property type="entry name" value="MCM3AP_RRM"/>
</dbReference>
<keyword evidence="18" id="KW-0906">Nuclear pore complex</keyword>
<dbReference type="GO" id="GO:0005737">
    <property type="term" value="C:cytoplasm"/>
    <property type="evidence" value="ECO:0007669"/>
    <property type="project" value="UniProtKB-SubCell"/>
</dbReference>
<evidence type="ECO:0000256" key="10">
    <source>
        <dbReference type="ARBA" id="ARBA00022553"/>
    </source>
</evidence>
<evidence type="ECO:0000256" key="9">
    <source>
        <dbReference type="ARBA" id="ARBA00022490"/>
    </source>
</evidence>
<evidence type="ECO:0000256" key="24">
    <source>
        <dbReference type="ARBA" id="ARBA00069544"/>
    </source>
</evidence>
<evidence type="ECO:0000256" key="18">
    <source>
        <dbReference type="ARBA" id="ARBA00023132"/>
    </source>
</evidence>
<keyword evidence="6" id="KW-0813">Transport</keyword>
<evidence type="ECO:0000256" key="23">
    <source>
        <dbReference type="ARBA" id="ARBA00055631"/>
    </source>
</evidence>
<evidence type="ECO:0000256" key="11">
    <source>
        <dbReference type="ARBA" id="ARBA00022679"/>
    </source>
</evidence>
<feature type="domain" description="PCI" evidence="28">
    <location>
        <begin position="880"/>
        <end position="1052"/>
    </location>
</feature>
<evidence type="ECO:0000313" key="30">
    <source>
        <dbReference type="Proteomes" id="UP000693946"/>
    </source>
</evidence>
<dbReference type="SMART" id="SM00360">
    <property type="entry name" value="RRM"/>
    <property type="match status" value="1"/>
</dbReference>
<dbReference type="Pfam" id="PF00076">
    <property type="entry name" value="RRM_1"/>
    <property type="match status" value="1"/>
</dbReference>
<dbReference type="Pfam" id="PF16769">
    <property type="entry name" value="MCM3AP_GANP"/>
    <property type="match status" value="1"/>
</dbReference>
<proteinExistence type="inferred from homology"/>
<dbReference type="GO" id="GO:0005694">
    <property type="term" value="C:chromosome"/>
    <property type="evidence" value="ECO:0007669"/>
    <property type="project" value="UniProtKB-SubCell"/>
</dbReference>
<dbReference type="EC" id="2.3.1.48" evidence="5"/>
<comment type="similarity">
    <text evidence="21">Belongs to the SAC3 family.</text>
</comment>
<dbReference type="GO" id="GO:0005643">
    <property type="term" value="C:nuclear pore"/>
    <property type="evidence" value="ECO:0007669"/>
    <property type="project" value="UniProtKB-SubCell"/>
</dbReference>
<evidence type="ECO:0000256" key="22">
    <source>
        <dbReference type="ARBA" id="ARBA00048940"/>
    </source>
</evidence>
<dbReference type="InterPro" id="IPR000717">
    <property type="entry name" value="PCI_dom"/>
</dbReference>
<protein>
    <recommendedName>
        <fullName evidence="24">Germinal-center associated nuclear protein</fullName>
        <ecNumber evidence="5">2.3.1.48</ecNumber>
    </recommendedName>
</protein>
<keyword evidence="10" id="KW-0597">Phosphoprotein</keyword>
<dbReference type="Proteomes" id="UP000693946">
    <property type="component" value="Linkage Group LG2"/>
</dbReference>
<feature type="region of interest" description="Disordered" evidence="26">
    <location>
        <begin position="126"/>
        <end position="178"/>
    </location>
</feature>
<keyword evidence="30" id="KW-1185">Reference proteome</keyword>
<evidence type="ECO:0000256" key="25">
    <source>
        <dbReference type="PROSITE-ProRule" id="PRU00176"/>
    </source>
</evidence>
<feature type="compositionally biased region" description="Polar residues" evidence="26">
    <location>
        <begin position="280"/>
        <end position="295"/>
    </location>
</feature>
<keyword evidence="15" id="KW-0007">Acetylation</keyword>
<keyword evidence="7" id="KW-0158">Chromosome</keyword>
<feature type="compositionally biased region" description="Low complexity" evidence="26">
    <location>
        <begin position="240"/>
        <end position="262"/>
    </location>
</feature>
<keyword evidence="19" id="KW-0539">Nucleus</keyword>
<evidence type="ECO:0000256" key="20">
    <source>
        <dbReference type="ARBA" id="ARBA00023315"/>
    </source>
</evidence>
<evidence type="ECO:0000256" key="19">
    <source>
        <dbReference type="ARBA" id="ARBA00023242"/>
    </source>
</evidence>
<feature type="region of interest" description="Disordered" evidence="26">
    <location>
        <begin position="1"/>
        <end position="105"/>
    </location>
</feature>